<dbReference type="AlphaFoldDB" id="A0A8S8Z9F8"/>
<dbReference type="EMBL" id="NMPR01000337">
    <property type="protein sequence ID" value="KAA8622065.1"/>
    <property type="molecule type" value="Genomic_DNA"/>
</dbReference>
<accession>A0A8S8Z9F8</accession>
<evidence type="ECO:0000256" key="1">
    <source>
        <dbReference type="SAM" id="MobiDB-lite"/>
    </source>
</evidence>
<dbReference type="Proteomes" id="UP000433876">
    <property type="component" value="Unassembled WGS sequence"/>
</dbReference>
<organism evidence="2 3">
    <name type="scientific">Sordaria macrospora</name>
    <dbReference type="NCBI Taxonomy" id="5147"/>
    <lineage>
        <taxon>Eukaryota</taxon>
        <taxon>Fungi</taxon>
        <taxon>Dikarya</taxon>
        <taxon>Ascomycota</taxon>
        <taxon>Pezizomycotina</taxon>
        <taxon>Sordariomycetes</taxon>
        <taxon>Sordariomycetidae</taxon>
        <taxon>Sordariales</taxon>
        <taxon>Sordariaceae</taxon>
        <taxon>Sordaria</taxon>
    </lineage>
</organism>
<evidence type="ECO:0000313" key="3">
    <source>
        <dbReference type="Proteomes" id="UP000433876"/>
    </source>
</evidence>
<feature type="region of interest" description="Disordered" evidence="1">
    <location>
        <begin position="48"/>
        <end position="70"/>
    </location>
</feature>
<reference evidence="2 3" key="1">
    <citation type="submission" date="2017-07" db="EMBL/GenBank/DDBJ databases">
        <title>Genome sequence of the Sordaria macrospora wild type strain R19027.</title>
        <authorList>
            <person name="Nowrousian M."/>
            <person name="Teichert I."/>
            <person name="Kueck U."/>
        </authorList>
    </citation>
    <scope>NUCLEOTIDE SEQUENCE [LARGE SCALE GENOMIC DNA]</scope>
    <source>
        <strain evidence="2 3">R19027</strain>
        <tissue evidence="2">Mycelium</tissue>
    </source>
</reference>
<name>A0A8S8Z9F8_SORMA</name>
<protein>
    <submittedName>
        <fullName evidence="2">Uncharacterized protein</fullName>
    </submittedName>
</protein>
<proteinExistence type="predicted"/>
<dbReference type="VEuPathDB" id="FungiDB:SMAC_09455"/>
<comment type="caution">
    <text evidence="2">The sequence shown here is derived from an EMBL/GenBank/DDBJ whole genome shotgun (WGS) entry which is preliminary data.</text>
</comment>
<sequence>MTAAMKIEILKRLARGRGTCSGDYRIMERETARLCPVCKARYDARKTPAAAAAGSEDGQGGGVEGNNAQQ</sequence>
<evidence type="ECO:0000313" key="2">
    <source>
        <dbReference type="EMBL" id="KAA8622065.1"/>
    </source>
</evidence>
<gene>
    <name evidence="2" type="ORF">SMACR_09455</name>
</gene>